<organism evidence="1 2">
    <name type="scientific">Robinsoniella peoriensis</name>
    <dbReference type="NCBI Taxonomy" id="180332"/>
    <lineage>
        <taxon>Bacteria</taxon>
        <taxon>Bacillati</taxon>
        <taxon>Bacillota</taxon>
        <taxon>Clostridia</taxon>
        <taxon>Lachnospirales</taxon>
        <taxon>Lachnospiraceae</taxon>
        <taxon>Robinsoniella</taxon>
    </lineage>
</organism>
<dbReference type="Gene3D" id="2.60.40.10">
    <property type="entry name" value="Immunoglobulins"/>
    <property type="match status" value="1"/>
</dbReference>
<dbReference type="OrthoDB" id="166850at2"/>
<dbReference type="EMBL" id="QGQD01000115">
    <property type="protein sequence ID" value="TLC97624.1"/>
    <property type="molecule type" value="Genomic_DNA"/>
</dbReference>
<evidence type="ECO:0000313" key="1">
    <source>
        <dbReference type="EMBL" id="TLC97624.1"/>
    </source>
</evidence>
<evidence type="ECO:0008006" key="3">
    <source>
        <dbReference type="Google" id="ProtNLM"/>
    </source>
</evidence>
<protein>
    <recommendedName>
        <fullName evidence="3">Next to BRCA1 central domain-containing protein</fullName>
    </recommendedName>
</protein>
<gene>
    <name evidence="1" type="ORF">DSM106044_05578</name>
</gene>
<reference evidence="1 2" key="1">
    <citation type="journal article" date="2019" name="Anaerobe">
        <title>Detection of Robinsoniella peoriensis in multiple bone samples of a trauma patient.</title>
        <authorList>
            <person name="Schrottner P."/>
            <person name="Hartwich K."/>
            <person name="Bunk B."/>
            <person name="Schober I."/>
            <person name="Helbig S."/>
            <person name="Rudolph W.W."/>
            <person name="Gunzer F."/>
        </authorList>
    </citation>
    <scope>NUCLEOTIDE SEQUENCE [LARGE SCALE GENOMIC DNA]</scope>
    <source>
        <strain evidence="1 2">DSM 106044</strain>
    </source>
</reference>
<dbReference type="InterPro" id="IPR013783">
    <property type="entry name" value="Ig-like_fold"/>
</dbReference>
<dbReference type="AlphaFoldDB" id="A0A4U8PZ21"/>
<evidence type="ECO:0000313" key="2">
    <source>
        <dbReference type="Proteomes" id="UP000306509"/>
    </source>
</evidence>
<dbReference type="RefSeq" id="WP_070043051.1">
    <property type="nucleotide sequence ID" value="NZ_CABMJZ010000139.1"/>
</dbReference>
<comment type="caution">
    <text evidence="1">The sequence shown here is derived from an EMBL/GenBank/DDBJ whole genome shotgun (WGS) entry which is preliminary data.</text>
</comment>
<dbReference type="Proteomes" id="UP000306509">
    <property type="component" value="Unassembled WGS sequence"/>
</dbReference>
<proteinExistence type="predicted"/>
<sequence length="267" mass="29813">MKLGDICKGVKPSCPKLRSREKFIDGLLTAAGGAPFISDSYKQGLCNGGKPFTVALKGQNRGKDNLQSLIEFFMNEIADTKVGDVLLAFGIPEKETPNKKALSVALAKQMKALIDDDNEDVDEIVILEYQRAKEDDSPEKMNMGMQPLYPGDSVYVQFTPNQIYKTDCFGTVQHTWSIQNKGKIKWVGRKLIYVRGPKDRPEATPAEIPIPDVEPNGFARLSTTIDARGFDGITRCIWEMQDSDGQNCFPKYESLFCVTIDAKFKRN</sequence>
<name>A0A4U8PZ21_9FIRM</name>
<accession>A0A4U8PZ21</accession>
<keyword evidence="2" id="KW-1185">Reference proteome</keyword>